<keyword evidence="1" id="KW-0547">Nucleotide-binding</keyword>
<accession>A0ACC7MYN6</accession>
<keyword evidence="1" id="KW-0067">ATP-binding</keyword>
<organism evidence="1 2">
    <name type="scientific">Pseudomonas neuropathica</name>
    <dbReference type="NCBI Taxonomy" id="2730425"/>
    <lineage>
        <taxon>Bacteria</taxon>
        <taxon>Pseudomonadati</taxon>
        <taxon>Pseudomonadota</taxon>
        <taxon>Gammaproteobacteria</taxon>
        <taxon>Pseudomonadales</taxon>
        <taxon>Pseudomonadaceae</taxon>
        <taxon>Pseudomonas</taxon>
    </lineage>
</organism>
<dbReference type="Proteomes" id="UP001622950">
    <property type="component" value="Unassembled WGS sequence"/>
</dbReference>
<evidence type="ECO:0000313" key="2">
    <source>
        <dbReference type="Proteomes" id="UP001622950"/>
    </source>
</evidence>
<protein>
    <submittedName>
        <fullName evidence="1">Dipeptide ABC transporter ATP-binding protein</fullName>
    </submittedName>
</protein>
<gene>
    <name evidence="1" type="ORF">ACJEBM_23895</name>
</gene>
<dbReference type="EMBL" id="JBJHQE010000058">
    <property type="protein sequence ID" value="MFK9083706.1"/>
    <property type="molecule type" value="Genomic_DNA"/>
</dbReference>
<comment type="caution">
    <text evidence="1">The sequence shown here is derived from an EMBL/GenBank/DDBJ whole genome shotgun (WGS) entry which is preliminary data.</text>
</comment>
<name>A0ACC7MYN6_9PSED</name>
<proteinExistence type="predicted"/>
<keyword evidence="2" id="KW-1185">Reference proteome</keyword>
<sequence>MNAIAGIESRPPVVTTQVLQVRNLRVELPGQIDVLSGVTFNLERGEIIGLVGESGSGKTTLATALLAHARRGARIVGGQVEVSGQSLLTLAGEDLRRARGSLIGYVAQDPATALNPALRIGSLLRETLGVHQVELDRAAQQQRIVETLRDVGLPDDAQFLRRFPHQLSGGQQQRVMLALAFVLRPALIVLDEPTTALDVTTQAHILATLRRLCKSLGVAAVYVSHDLAVIKDLVDRVMVMYAGRIVEVAQRDVLFHQPAHPYTRGLLAAIPDVSQRRDLLAIAGHAPAPGQRPQGCAFAPRCSRRVAACSVLEPSLQELSLRQRVACLAPHLQALQRVAPASVPPIAEAVECPPLLEVKDLNLAYDRQVLFDVSLRVAAGECLALVGESGSGKTSLARAVAGLGENAEGELRYAGESLSLSARQRRGSLRHQIQYIFQNPYRALNPRQTVFQTLSAPLEHFFGIKGASARQKVHAVLKRVSLPSSVADQYPHSLSGGERQRVAIARALVCEPKLLICDEITSALDVSVQASILALLRQLQREGLTLLFVTHDLGVVRAIADRVLVLKLGRVVEQGRVDQVLDQPQATYTRTLLENSPTLR</sequence>
<evidence type="ECO:0000313" key="1">
    <source>
        <dbReference type="EMBL" id="MFK9083706.1"/>
    </source>
</evidence>
<reference evidence="1" key="1">
    <citation type="submission" date="2024-11" db="EMBL/GenBank/DDBJ databases">
        <authorList>
            <person name="Lucas J.A."/>
        </authorList>
    </citation>
    <scope>NUCLEOTIDE SEQUENCE</scope>
    <source>
        <strain evidence="1">Z 8.8</strain>
    </source>
</reference>